<gene>
    <name evidence="1" type="ORF">WN51_03387</name>
</gene>
<dbReference type="Proteomes" id="UP000053105">
    <property type="component" value="Unassembled WGS sequence"/>
</dbReference>
<accession>A0A0N0U3Z0</accession>
<dbReference type="EMBL" id="KQ435850">
    <property type="protein sequence ID" value="KOX70958.1"/>
    <property type="molecule type" value="Genomic_DNA"/>
</dbReference>
<reference evidence="1 2" key="1">
    <citation type="submission" date="2015-07" db="EMBL/GenBank/DDBJ databases">
        <title>The genome of Melipona quadrifasciata.</title>
        <authorList>
            <person name="Pan H."/>
            <person name="Kapheim K."/>
        </authorList>
    </citation>
    <scope>NUCLEOTIDE SEQUENCE [LARGE SCALE GENOMIC DNA]</scope>
    <source>
        <strain evidence="1">0111107301</strain>
        <tissue evidence="1">Whole body</tissue>
    </source>
</reference>
<name>A0A0N0U3Z0_9HYME</name>
<evidence type="ECO:0000313" key="2">
    <source>
        <dbReference type="Proteomes" id="UP000053105"/>
    </source>
</evidence>
<proteinExistence type="predicted"/>
<keyword evidence="2" id="KW-1185">Reference proteome</keyword>
<evidence type="ECO:0000313" key="1">
    <source>
        <dbReference type="EMBL" id="KOX70958.1"/>
    </source>
</evidence>
<sequence>MSRGKREKIIDNVPQHLGGQEEKEVALEYAASVRRLRRKPIVRDNAESYFSPKSLILLQRGMFHERKREKTKGMKENKTTVPGLHDPKEYRAAMLRRNYFANARTSTVPSDLDRSGTTERNNRLLRRPVYLGWKLKPARSTIAEHRGGRPDINSRGMEALAGIVKIYNCTDCNNVVQARITIREWASYGTGVGYLRGRVVAQFDALSSDISYDVTANHHNGFRISMTSLCIIYQCDRMLFDASARVLMRHKIGDVTHETNKFYYNLRNPFTCLAIVLKIFSALRQEENLTCTKDAYLYRYCSYSPSEKKGVWKVLGNKFATAVSDLTIRNFTIRILENAFQQSRKYNKTSSVRKYSYLLQIVQYLTVSMESKKCQVVKMLIYNAIQSPHISCFLRRIVEGHCKSQFVSGPHLTYNYSLDKVLLIKRSYDFLHGIHKE</sequence>
<organism evidence="1 2">
    <name type="scientific">Melipona quadrifasciata</name>
    <dbReference type="NCBI Taxonomy" id="166423"/>
    <lineage>
        <taxon>Eukaryota</taxon>
        <taxon>Metazoa</taxon>
        <taxon>Ecdysozoa</taxon>
        <taxon>Arthropoda</taxon>
        <taxon>Hexapoda</taxon>
        <taxon>Insecta</taxon>
        <taxon>Pterygota</taxon>
        <taxon>Neoptera</taxon>
        <taxon>Endopterygota</taxon>
        <taxon>Hymenoptera</taxon>
        <taxon>Apocrita</taxon>
        <taxon>Aculeata</taxon>
        <taxon>Apoidea</taxon>
        <taxon>Anthophila</taxon>
        <taxon>Apidae</taxon>
        <taxon>Melipona</taxon>
    </lineage>
</organism>
<protein>
    <submittedName>
        <fullName evidence="1">Uncharacterized protein</fullName>
    </submittedName>
</protein>
<dbReference type="AlphaFoldDB" id="A0A0N0U3Z0"/>